<proteinExistence type="predicted"/>
<feature type="region of interest" description="Disordered" evidence="1">
    <location>
        <begin position="1"/>
        <end position="83"/>
    </location>
</feature>
<dbReference type="Proteomes" id="UP000053268">
    <property type="component" value="Unassembled WGS sequence"/>
</dbReference>
<gene>
    <name evidence="2" type="ORF">RR46_14868</name>
</gene>
<feature type="compositionally biased region" description="Low complexity" evidence="1">
    <location>
        <begin position="20"/>
        <end position="34"/>
    </location>
</feature>
<name>A0A194PF87_PAPXU</name>
<sequence length="105" mass="11232">MLNLQEPTPYSCRPKHSRDTAVPASAGPSSTSSSRQPDHPIPDHNGDCWSAAARVPLHRSESHCEGADPLNGAPRAGPPRPALRLRLPGALWESGSDLLFQVKGH</sequence>
<evidence type="ECO:0000313" key="2">
    <source>
        <dbReference type="EMBL" id="KPI91364.1"/>
    </source>
</evidence>
<evidence type="ECO:0000313" key="3">
    <source>
        <dbReference type="Proteomes" id="UP000053268"/>
    </source>
</evidence>
<reference evidence="2 3" key="1">
    <citation type="journal article" date="2015" name="Nat. Commun.">
        <title>Outbred genome sequencing and CRISPR/Cas9 gene editing in butterflies.</title>
        <authorList>
            <person name="Li X."/>
            <person name="Fan D."/>
            <person name="Zhang W."/>
            <person name="Liu G."/>
            <person name="Zhang L."/>
            <person name="Zhao L."/>
            <person name="Fang X."/>
            <person name="Chen L."/>
            <person name="Dong Y."/>
            <person name="Chen Y."/>
            <person name="Ding Y."/>
            <person name="Zhao R."/>
            <person name="Feng M."/>
            <person name="Zhu Y."/>
            <person name="Feng Y."/>
            <person name="Jiang X."/>
            <person name="Zhu D."/>
            <person name="Xiang H."/>
            <person name="Feng X."/>
            <person name="Li S."/>
            <person name="Wang J."/>
            <person name="Zhang G."/>
            <person name="Kronforst M.R."/>
            <person name="Wang W."/>
        </authorList>
    </citation>
    <scope>NUCLEOTIDE SEQUENCE [LARGE SCALE GENOMIC DNA]</scope>
    <source>
        <strain evidence="2">Ya'a_city_454_Px</strain>
        <tissue evidence="2">Whole body</tissue>
    </source>
</reference>
<keyword evidence="3" id="KW-1185">Reference proteome</keyword>
<dbReference type="AlphaFoldDB" id="A0A194PF87"/>
<protein>
    <submittedName>
        <fullName evidence="2">Uncharacterized protein</fullName>
    </submittedName>
</protein>
<organism evidence="2 3">
    <name type="scientific">Papilio xuthus</name>
    <name type="common">Asian swallowtail butterfly</name>
    <dbReference type="NCBI Taxonomy" id="66420"/>
    <lineage>
        <taxon>Eukaryota</taxon>
        <taxon>Metazoa</taxon>
        <taxon>Ecdysozoa</taxon>
        <taxon>Arthropoda</taxon>
        <taxon>Hexapoda</taxon>
        <taxon>Insecta</taxon>
        <taxon>Pterygota</taxon>
        <taxon>Neoptera</taxon>
        <taxon>Endopterygota</taxon>
        <taxon>Lepidoptera</taxon>
        <taxon>Glossata</taxon>
        <taxon>Ditrysia</taxon>
        <taxon>Papilionoidea</taxon>
        <taxon>Papilionidae</taxon>
        <taxon>Papilioninae</taxon>
        <taxon>Papilio</taxon>
    </lineage>
</organism>
<evidence type="ECO:0000256" key="1">
    <source>
        <dbReference type="SAM" id="MobiDB-lite"/>
    </source>
</evidence>
<feature type="compositionally biased region" description="Basic and acidic residues" evidence="1">
    <location>
        <begin position="36"/>
        <end position="46"/>
    </location>
</feature>
<dbReference type="EMBL" id="KQ459606">
    <property type="protein sequence ID" value="KPI91364.1"/>
    <property type="molecule type" value="Genomic_DNA"/>
</dbReference>
<accession>A0A194PF87</accession>